<dbReference type="eggNOG" id="ENOG502ZICM">
    <property type="taxonomic scope" value="Bacteria"/>
</dbReference>
<evidence type="ECO:0000313" key="3">
    <source>
        <dbReference type="EMBL" id="ERK00442.1"/>
    </source>
</evidence>
<dbReference type="EMBL" id="AUZJ01000002">
    <property type="protein sequence ID" value="ERF61934.1"/>
    <property type="molecule type" value="Genomic_DNA"/>
</dbReference>
<evidence type="ECO:0000313" key="4">
    <source>
        <dbReference type="Proteomes" id="UP000016412"/>
    </source>
</evidence>
<reference evidence="4 5" key="1">
    <citation type="submission" date="2013-08" db="EMBL/GenBank/DDBJ databases">
        <authorList>
            <person name="Durkin A.S."/>
            <person name="Haft D.R."/>
            <person name="McCorrison J."/>
            <person name="Torralba M."/>
            <person name="Gillis M."/>
            <person name="Haft D.H."/>
            <person name="Methe B."/>
            <person name="Sutton G."/>
            <person name="Nelson K.E."/>
        </authorList>
    </citation>
    <scope>NUCLEOTIDE SEQUENCE [LARGE SCALE GENOMIC DNA]</scope>
    <source>
        <strain evidence="3 5">ATCC 35536</strain>
        <strain evidence="2 4">VPI DR56BR1116</strain>
    </source>
</reference>
<keyword evidence="1" id="KW-0812">Transmembrane</keyword>
<protein>
    <submittedName>
        <fullName evidence="2">Uncharacterized protein</fullName>
    </submittedName>
</protein>
<dbReference type="PATRIC" id="fig|1125725.3.peg.140"/>
<keyword evidence="1" id="KW-1133">Transmembrane helix</keyword>
<sequence length="77" mass="8499">MISLIAGIILIAFTVFALLPSFPLNWSADVLAFLRGCLPVLAALIGLICLFIGVADIKDKKEAAREEREAREREEKK</sequence>
<organism evidence="2 4">
    <name type="scientific">Treponema socranskii subsp. socranskii VPI DR56BR1116 = ATCC 35536</name>
    <dbReference type="NCBI Taxonomy" id="1125725"/>
    <lineage>
        <taxon>Bacteria</taxon>
        <taxon>Pseudomonadati</taxon>
        <taxon>Spirochaetota</taxon>
        <taxon>Spirochaetia</taxon>
        <taxon>Spirochaetales</taxon>
        <taxon>Treponemataceae</taxon>
        <taxon>Treponema</taxon>
    </lineage>
</organism>
<feature type="transmembrane region" description="Helical" evidence="1">
    <location>
        <begin position="33"/>
        <end position="55"/>
    </location>
</feature>
<dbReference type="OrthoDB" id="363302at2"/>
<dbReference type="STRING" id="1125725.HMPREF1325_1881"/>
<keyword evidence="5" id="KW-1185">Reference proteome</keyword>
<name>U1GZG4_TRESO</name>
<gene>
    <name evidence="3" type="ORF">HMPREF0860_1015</name>
    <name evidence="2" type="ORF">HMPREF1325_1881</name>
</gene>
<keyword evidence="1" id="KW-0472">Membrane</keyword>
<dbReference type="Proteomes" id="UP000016646">
    <property type="component" value="Unassembled WGS sequence"/>
</dbReference>
<dbReference type="Proteomes" id="UP000016412">
    <property type="component" value="Unassembled WGS sequence"/>
</dbReference>
<accession>U1GZG4</accession>
<evidence type="ECO:0000313" key="5">
    <source>
        <dbReference type="Proteomes" id="UP000016646"/>
    </source>
</evidence>
<evidence type="ECO:0000256" key="1">
    <source>
        <dbReference type="SAM" id="Phobius"/>
    </source>
</evidence>
<dbReference type="AlphaFoldDB" id="U1GZG4"/>
<dbReference type="RefSeq" id="WP_021329198.1">
    <property type="nucleotide sequence ID" value="NZ_AUZJ01000002.1"/>
</dbReference>
<evidence type="ECO:0000313" key="2">
    <source>
        <dbReference type="EMBL" id="ERF61934.1"/>
    </source>
</evidence>
<proteinExistence type="predicted"/>
<comment type="caution">
    <text evidence="2">The sequence shown here is derived from an EMBL/GenBank/DDBJ whole genome shotgun (WGS) entry which is preliminary data.</text>
</comment>
<dbReference type="EMBL" id="AVQI01000067">
    <property type="protein sequence ID" value="ERK00442.1"/>
    <property type="molecule type" value="Genomic_DNA"/>
</dbReference>